<dbReference type="GO" id="GO:0006508">
    <property type="term" value="P:proteolysis"/>
    <property type="evidence" value="ECO:0007669"/>
    <property type="project" value="UniProtKB-KW"/>
</dbReference>
<dbReference type="InterPro" id="IPR035952">
    <property type="entry name" value="Rhomboid-like_sf"/>
</dbReference>
<protein>
    <submittedName>
        <fullName evidence="7">Rhomboid family intramembrane serine protease</fullName>
    </submittedName>
</protein>
<dbReference type="Pfam" id="PF01694">
    <property type="entry name" value="Rhomboid"/>
    <property type="match status" value="1"/>
</dbReference>
<keyword evidence="3 5" id="KW-1133">Transmembrane helix</keyword>
<sequence length="228" mass="26131">MEPIGRSYSVIRATWLTRKPHPRAWFIATWSVIFLIICSILFWQNYFFASQWMTSSKQEVFYNGQLWRLWTSLFAHADLAHLASNSLLFFIFGYFLSGYFGLFVFPFLAILLGGLTNALTVATYAPDMKLIGISGVVYWMGGMWLVLYLLLDIQRTVLQRALRSIGVALAVFFPSTAFDPQISYKAHFIGFFLGIVSAIIYHRLNAAKFKAAVRTELVIEPEEETRTH</sequence>
<keyword evidence="8" id="KW-1185">Reference proteome</keyword>
<dbReference type="GO" id="GO:0008233">
    <property type="term" value="F:peptidase activity"/>
    <property type="evidence" value="ECO:0007669"/>
    <property type="project" value="UniProtKB-KW"/>
</dbReference>
<dbReference type="PANTHER" id="PTHR43066">
    <property type="entry name" value="RHOMBOID-RELATED PROTEIN"/>
    <property type="match status" value="1"/>
</dbReference>
<feature type="transmembrane region" description="Helical" evidence="5">
    <location>
        <begin position="99"/>
        <end position="124"/>
    </location>
</feature>
<evidence type="ECO:0000313" key="8">
    <source>
        <dbReference type="Proteomes" id="UP000830116"/>
    </source>
</evidence>
<keyword evidence="7" id="KW-0645">Protease</keyword>
<evidence type="ECO:0000256" key="5">
    <source>
        <dbReference type="SAM" id="Phobius"/>
    </source>
</evidence>
<dbReference type="InterPro" id="IPR022764">
    <property type="entry name" value="Peptidase_S54_rhomboid_dom"/>
</dbReference>
<dbReference type="SUPFAM" id="SSF144091">
    <property type="entry name" value="Rhomboid-like"/>
    <property type="match status" value="1"/>
</dbReference>
<feature type="transmembrane region" description="Helical" evidence="5">
    <location>
        <begin position="24"/>
        <end position="49"/>
    </location>
</feature>
<keyword evidence="4 5" id="KW-0472">Membrane</keyword>
<feature type="transmembrane region" description="Helical" evidence="5">
    <location>
        <begin position="161"/>
        <end position="178"/>
    </location>
</feature>
<dbReference type="RefSeq" id="WP_243537159.1">
    <property type="nucleotide sequence ID" value="NZ_CP093442.1"/>
</dbReference>
<dbReference type="EMBL" id="CP093442">
    <property type="protein sequence ID" value="UOF00954.1"/>
    <property type="molecule type" value="Genomic_DNA"/>
</dbReference>
<feature type="domain" description="Peptidase S54 rhomboid" evidence="6">
    <location>
        <begin position="64"/>
        <end position="203"/>
    </location>
</feature>
<evidence type="ECO:0000256" key="1">
    <source>
        <dbReference type="ARBA" id="ARBA00004141"/>
    </source>
</evidence>
<accession>A0ABY4C8A2</accession>
<evidence type="ECO:0000256" key="3">
    <source>
        <dbReference type="ARBA" id="ARBA00022989"/>
    </source>
</evidence>
<dbReference type="Proteomes" id="UP000830116">
    <property type="component" value="Chromosome"/>
</dbReference>
<feature type="transmembrane region" description="Helical" evidence="5">
    <location>
        <begin position="184"/>
        <end position="204"/>
    </location>
</feature>
<organism evidence="7 8">
    <name type="scientific">Bdellovibrio reynosensis</name>
    <dbReference type="NCBI Taxonomy" id="2835041"/>
    <lineage>
        <taxon>Bacteria</taxon>
        <taxon>Pseudomonadati</taxon>
        <taxon>Bdellovibrionota</taxon>
        <taxon>Bdellovibrionia</taxon>
        <taxon>Bdellovibrionales</taxon>
        <taxon>Pseudobdellovibrionaceae</taxon>
        <taxon>Bdellovibrio</taxon>
    </lineage>
</organism>
<keyword evidence="7" id="KW-0378">Hydrolase</keyword>
<dbReference type="Gene3D" id="1.20.1540.10">
    <property type="entry name" value="Rhomboid-like"/>
    <property type="match status" value="1"/>
</dbReference>
<reference evidence="7" key="1">
    <citation type="submission" date="2022-03" db="EMBL/GenBank/DDBJ databases">
        <title>Genome Identification and Characterization of new species Bdellovibrio reynosense LBG001 sp. nov. from a Mexico soil sample.</title>
        <authorList>
            <person name="Camilli A."/>
            <person name="Ajao Y."/>
            <person name="Guo X."/>
        </authorList>
    </citation>
    <scope>NUCLEOTIDE SEQUENCE</scope>
    <source>
        <strain evidence="7">LBG001</strain>
    </source>
</reference>
<proteinExistence type="predicted"/>
<gene>
    <name evidence="7" type="ORF">MNR06_14730</name>
</gene>
<evidence type="ECO:0000256" key="2">
    <source>
        <dbReference type="ARBA" id="ARBA00022692"/>
    </source>
</evidence>
<comment type="subcellular location">
    <subcellularLocation>
        <location evidence="1">Membrane</location>
        <topology evidence="1">Multi-pass membrane protein</topology>
    </subcellularLocation>
</comment>
<evidence type="ECO:0000259" key="6">
    <source>
        <dbReference type="Pfam" id="PF01694"/>
    </source>
</evidence>
<evidence type="ECO:0000313" key="7">
    <source>
        <dbReference type="EMBL" id="UOF00954.1"/>
    </source>
</evidence>
<feature type="transmembrane region" description="Helical" evidence="5">
    <location>
        <begin position="130"/>
        <end position="149"/>
    </location>
</feature>
<name>A0ABY4C8A2_9BACT</name>
<evidence type="ECO:0000256" key="4">
    <source>
        <dbReference type="ARBA" id="ARBA00023136"/>
    </source>
</evidence>
<keyword evidence="2 5" id="KW-0812">Transmembrane</keyword>